<dbReference type="InterPro" id="IPR017972">
    <property type="entry name" value="Cyt_P450_CS"/>
</dbReference>
<reference evidence="8 9" key="1">
    <citation type="submission" date="2020-05" db="EMBL/GenBank/DDBJ databases">
        <title>MicrobeNet Type strains.</title>
        <authorList>
            <person name="Nicholson A.C."/>
        </authorList>
    </citation>
    <scope>NUCLEOTIDE SEQUENCE [LARGE SCALE GENOMIC DNA]</scope>
    <source>
        <strain evidence="8 9">JCM 14547</strain>
    </source>
</reference>
<dbReference type="GO" id="GO:0016705">
    <property type="term" value="F:oxidoreductase activity, acting on paired donors, with incorporation or reduction of molecular oxygen"/>
    <property type="evidence" value="ECO:0007669"/>
    <property type="project" value="InterPro"/>
</dbReference>
<name>A0A849BNZ9_9ACTN</name>
<evidence type="ECO:0000256" key="6">
    <source>
        <dbReference type="ARBA" id="ARBA00023033"/>
    </source>
</evidence>
<proteinExistence type="inferred from homology"/>
<dbReference type="SUPFAM" id="SSF48264">
    <property type="entry name" value="Cytochrome P450"/>
    <property type="match status" value="1"/>
</dbReference>
<dbReference type="FunFam" id="1.10.630.10:FF:000018">
    <property type="entry name" value="Cytochrome P450 monooxygenase"/>
    <property type="match status" value="1"/>
</dbReference>
<dbReference type="PANTHER" id="PTHR46696">
    <property type="entry name" value="P450, PUTATIVE (EUROFUNG)-RELATED"/>
    <property type="match status" value="1"/>
</dbReference>
<accession>A0A849BNZ9</accession>
<dbReference type="RefSeq" id="WP_171202163.1">
    <property type="nucleotide sequence ID" value="NZ_BAAANP010000024.1"/>
</dbReference>
<comment type="similarity">
    <text evidence="1 7">Belongs to the cytochrome P450 family.</text>
</comment>
<keyword evidence="4 7" id="KW-0560">Oxidoreductase</keyword>
<dbReference type="GO" id="GO:0005506">
    <property type="term" value="F:iron ion binding"/>
    <property type="evidence" value="ECO:0007669"/>
    <property type="project" value="InterPro"/>
</dbReference>
<dbReference type="CDD" id="cd20625">
    <property type="entry name" value="CYP164-like"/>
    <property type="match status" value="1"/>
</dbReference>
<dbReference type="Proteomes" id="UP000555552">
    <property type="component" value="Unassembled WGS sequence"/>
</dbReference>
<keyword evidence="2 7" id="KW-0349">Heme</keyword>
<dbReference type="Pfam" id="PF00067">
    <property type="entry name" value="p450"/>
    <property type="match status" value="1"/>
</dbReference>
<keyword evidence="5 7" id="KW-0408">Iron</keyword>
<keyword evidence="3 7" id="KW-0479">Metal-binding</keyword>
<dbReference type="GO" id="GO:0004497">
    <property type="term" value="F:monooxygenase activity"/>
    <property type="evidence" value="ECO:0007669"/>
    <property type="project" value="UniProtKB-KW"/>
</dbReference>
<dbReference type="InterPro" id="IPR036396">
    <property type="entry name" value="Cyt_P450_sf"/>
</dbReference>
<protein>
    <submittedName>
        <fullName evidence="8">Cytochrome P450</fullName>
    </submittedName>
</protein>
<dbReference type="InterPro" id="IPR001128">
    <property type="entry name" value="Cyt_P450"/>
</dbReference>
<organism evidence="8 9">
    <name type="scientific">Pseudokineococcus marinus</name>
    <dbReference type="NCBI Taxonomy" id="351215"/>
    <lineage>
        <taxon>Bacteria</taxon>
        <taxon>Bacillati</taxon>
        <taxon>Actinomycetota</taxon>
        <taxon>Actinomycetes</taxon>
        <taxon>Kineosporiales</taxon>
        <taxon>Kineosporiaceae</taxon>
        <taxon>Pseudokineococcus</taxon>
    </lineage>
</organism>
<evidence type="ECO:0000256" key="1">
    <source>
        <dbReference type="ARBA" id="ARBA00010617"/>
    </source>
</evidence>
<keyword evidence="9" id="KW-1185">Reference proteome</keyword>
<dbReference type="PRINTS" id="PR00359">
    <property type="entry name" value="BP450"/>
</dbReference>
<dbReference type="EMBL" id="JABEMA010000032">
    <property type="protein sequence ID" value="NNH22304.1"/>
    <property type="molecule type" value="Genomic_DNA"/>
</dbReference>
<dbReference type="AlphaFoldDB" id="A0A849BNZ9"/>
<dbReference type="PROSITE" id="PS00086">
    <property type="entry name" value="CYTOCHROME_P450"/>
    <property type="match status" value="1"/>
</dbReference>
<keyword evidence="6 7" id="KW-0503">Monooxygenase</keyword>
<comment type="caution">
    <text evidence="8">The sequence shown here is derived from an EMBL/GenBank/DDBJ whole genome shotgun (WGS) entry which is preliminary data.</text>
</comment>
<evidence type="ECO:0000256" key="3">
    <source>
        <dbReference type="ARBA" id="ARBA00022723"/>
    </source>
</evidence>
<evidence type="ECO:0000256" key="2">
    <source>
        <dbReference type="ARBA" id="ARBA00022617"/>
    </source>
</evidence>
<evidence type="ECO:0000256" key="7">
    <source>
        <dbReference type="RuleBase" id="RU000461"/>
    </source>
</evidence>
<dbReference type="GO" id="GO:0020037">
    <property type="term" value="F:heme binding"/>
    <property type="evidence" value="ECO:0007669"/>
    <property type="project" value="InterPro"/>
</dbReference>
<evidence type="ECO:0000256" key="5">
    <source>
        <dbReference type="ARBA" id="ARBA00023004"/>
    </source>
</evidence>
<evidence type="ECO:0000313" key="8">
    <source>
        <dbReference type="EMBL" id="NNH22304.1"/>
    </source>
</evidence>
<evidence type="ECO:0000256" key="4">
    <source>
        <dbReference type="ARBA" id="ARBA00023002"/>
    </source>
</evidence>
<dbReference type="PANTHER" id="PTHR46696:SF1">
    <property type="entry name" value="CYTOCHROME P450 YJIB-RELATED"/>
    <property type="match status" value="1"/>
</dbReference>
<sequence>MGYAPTDAAFVADPHPVFARLREEAPVAWSAATDQWVLSRHADVSALLRDRRLGRSYLHVATHAEMGRPDDPAHLAPFWRVVRAGMLDVEPPDHTRLRRLVSKAFTPRMVEGLRPRVAEIAAGLVRDLRDAGSDGSPVDLVAAVAEPLPVEVISELLGVPASDRHLLRPWSADICAMYELAPSRETGERAVRACEEFGAYLLDLADQRRRAPGADLLSALVQVADDGERLTPDELVGTCVLLLNAGHEATVGTTANGWWSLLRHPGELARLRSGEVDVATAVEELLRFETPLPMFERYVLEDLEVHGTLLPRGTEVALLLGSANRDGAVFPEPDRFDVGRGSTAHLTFGAGIHFCLGAPLARLELTTSFETVLREVPDLALAAEPAWAGGFVIRTLRDLLVTV</sequence>
<gene>
    <name evidence="8" type="ORF">HLB09_04225</name>
</gene>
<dbReference type="Gene3D" id="1.10.630.10">
    <property type="entry name" value="Cytochrome P450"/>
    <property type="match status" value="1"/>
</dbReference>
<evidence type="ECO:0000313" key="9">
    <source>
        <dbReference type="Proteomes" id="UP000555552"/>
    </source>
</evidence>
<dbReference type="InterPro" id="IPR002397">
    <property type="entry name" value="Cyt_P450_B"/>
</dbReference>